<keyword evidence="1" id="KW-0732">Signal</keyword>
<dbReference type="RefSeq" id="WP_020511698.1">
    <property type="nucleotide sequence ID" value="NZ_JBIAZU010000003.1"/>
</dbReference>
<sequence>MKALPYAAVAAAPLFIAAGVITIAAPAPSPGHVAPVRLIAVQENVVPIARRQQPPNGGQSATGSLVTFASSRPIAGHGEARSQVSNLSVAGGLVRAVAVSAYCRNGAAQSHVIGLRALTPAGALTADVRRRNLDGSTTVVGLRLRLPASGSRPAVTIDVAVATCAAEPDRPPVILPDLPASVHEALLRKANAGSPAPVASTVLITASARVDDGC</sequence>
<evidence type="ECO:0000313" key="3">
    <source>
        <dbReference type="Proteomes" id="UP001602245"/>
    </source>
</evidence>
<proteinExistence type="predicted"/>
<keyword evidence="3" id="KW-1185">Reference proteome</keyword>
<organism evidence="2 3">
    <name type="scientific">Paractinoplanes globisporus</name>
    <dbReference type="NCBI Taxonomy" id="113565"/>
    <lineage>
        <taxon>Bacteria</taxon>
        <taxon>Bacillati</taxon>
        <taxon>Actinomycetota</taxon>
        <taxon>Actinomycetes</taxon>
        <taxon>Micromonosporales</taxon>
        <taxon>Micromonosporaceae</taxon>
        <taxon>Paractinoplanes</taxon>
    </lineage>
</organism>
<reference evidence="2 3" key="1">
    <citation type="submission" date="2024-10" db="EMBL/GenBank/DDBJ databases">
        <title>The Natural Products Discovery Center: Release of the First 8490 Sequenced Strains for Exploring Actinobacteria Biosynthetic Diversity.</title>
        <authorList>
            <person name="Kalkreuter E."/>
            <person name="Kautsar S.A."/>
            <person name="Yang D."/>
            <person name="Bader C.D."/>
            <person name="Teijaro C.N."/>
            <person name="Fluegel L."/>
            <person name="Davis C.M."/>
            <person name="Simpson J.R."/>
            <person name="Lauterbach L."/>
            <person name="Steele A.D."/>
            <person name="Gui C."/>
            <person name="Meng S."/>
            <person name="Li G."/>
            <person name="Viehrig K."/>
            <person name="Ye F."/>
            <person name="Su P."/>
            <person name="Kiefer A.F."/>
            <person name="Nichols A."/>
            <person name="Cepeda A.J."/>
            <person name="Yan W."/>
            <person name="Fan B."/>
            <person name="Jiang Y."/>
            <person name="Adhikari A."/>
            <person name="Zheng C.-J."/>
            <person name="Schuster L."/>
            <person name="Cowan T.M."/>
            <person name="Smanski M.J."/>
            <person name="Chevrette M.G."/>
            <person name="De Carvalho L.P.S."/>
            <person name="Shen B."/>
        </authorList>
    </citation>
    <scope>NUCLEOTIDE SEQUENCE [LARGE SCALE GENOMIC DNA]</scope>
    <source>
        <strain evidence="2 3">NPDC000087</strain>
    </source>
</reference>
<dbReference type="Proteomes" id="UP001602245">
    <property type="component" value="Unassembled WGS sequence"/>
</dbReference>
<feature type="signal peptide" evidence="1">
    <location>
        <begin position="1"/>
        <end position="24"/>
    </location>
</feature>
<accession>A0ABW6WEV7</accession>
<protein>
    <submittedName>
        <fullName evidence="2">Uncharacterized protein</fullName>
    </submittedName>
</protein>
<name>A0ABW6WEV7_9ACTN</name>
<evidence type="ECO:0000256" key="1">
    <source>
        <dbReference type="SAM" id="SignalP"/>
    </source>
</evidence>
<gene>
    <name evidence="2" type="ORF">ACFY35_20520</name>
</gene>
<comment type="caution">
    <text evidence="2">The sequence shown here is derived from an EMBL/GenBank/DDBJ whole genome shotgun (WGS) entry which is preliminary data.</text>
</comment>
<dbReference type="EMBL" id="JBIAZU010000003">
    <property type="protein sequence ID" value="MFF5291832.1"/>
    <property type="molecule type" value="Genomic_DNA"/>
</dbReference>
<feature type="chain" id="PRO_5046755623" evidence="1">
    <location>
        <begin position="25"/>
        <end position="214"/>
    </location>
</feature>
<evidence type="ECO:0000313" key="2">
    <source>
        <dbReference type="EMBL" id="MFF5291832.1"/>
    </source>
</evidence>